<dbReference type="Gene3D" id="2.60.120.200">
    <property type="match status" value="1"/>
</dbReference>
<feature type="compositionally biased region" description="Basic and acidic residues" evidence="1">
    <location>
        <begin position="311"/>
        <end position="323"/>
    </location>
</feature>
<dbReference type="RefSeq" id="WP_162384485.1">
    <property type="nucleotide sequence ID" value="NZ_CP045997.1"/>
</dbReference>
<dbReference type="KEGG" id="senf:GJR95_03040"/>
<dbReference type="Proteomes" id="UP000464577">
    <property type="component" value="Chromosome"/>
</dbReference>
<dbReference type="Pfam" id="PF14099">
    <property type="entry name" value="Polysacc_lyase"/>
    <property type="match status" value="1"/>
</dbReference>
<organism evidence="2 3">
    <name type="scientific">Spirosoma endbachense</name>
    <dbReference type="NCBI Taxonomy" id="2666025"/>
    <lineage>
        <taxon>Bacteria</taxon>
        <taxon>Pseudomonadati</taxon>
        <taxon>Bacteroidota</taxon>
        <taxon>Cytophagia</taxon>
        <taxon>Cytophagales</taxon>
        <taxon>Cytophagaceae</taxon>
        <taxon>Spirosoma</taxon>
    </lineage>
</organism>
<accession>A0A6P1VN89</accession>
<evidence type="ECO:0008006" key="4">
    <source>
        <dbReference type="Google" id="ProtNLM"/>
    </source>
</evidence>
<proteinExistence type="predicted"/>
<feature type="region of interest" description="Disordered" evidence="1">
    <location>
        <begin position="302"/>
        <end position="323"/>
    </location>
</feature>
<dbReference type="AlphaFoldDB" id="A0A6P1VN89"/>
<evidence type="ECO:0000313" key="3">
    <source>
        <dbReference type="Proteomes" id="UP000464577"/>
    </source>
</evidence>
<evidence type="ECO:0000313" key="2">
    <source>
        <dbReference type="EMBL" id="QHV94064.1"/>
    </source>
</evidence>
<evidence type="ECO:0000256" key="1">
    <source>
        <dbReference type="SAM" id="MobiDB-lite"/>
    </source>
</evidence>
<dbReference type="EMBL" id="CP045997">
    <property type="protein sequence ID" value="QHV94064.1"/>
    <property type="molecule type" value="Genomic_DNA"/>
</dbReference>
<keyword evidence="3" id="KW-1185">Reference proteome</keyword>
<gene>
    <name evidence="2" type="ORF">GJR95_03040</name>
</gene>
<reference evidence="2 3" key="1">
    <citation type="submission" date="2019-11" db="EMBL/GenBank/DDBJ databases">
        <title>Spirosoma endbachense sp. nov., isolated from a natural salt meadow.</title>
        <authorList>
            <person name="Rojas J."/>
            <person name="Ambika Manirajan B."/>
            <person name="Ratering S."/>
            <person name="Suarez C."/>
            <person name="Geissler-Plaum R."/>
            <person name="Schnell S."/>
        </authorList>
    </citation>
    <scope>NUCLEOTIDE SEQUENCE [LARGE SCALE GENOMIC DNA]</scope>
    <source>
        <strain evidence="2 3">I-24</strain>
    </source>
</reference>
<protein>
    <recommendedName>
        <fullName evidence="4">Polysaccharide lyase</fullName>
    </recommendedName>
</protein>
<name>A0A6P1VN89_9BACT</name>
<sequence>MKRAYTSFTLFATSVNKDFSLAFTYIQATNRLVRLAVLTTLLPLFFNLSLSSCSQADTITPESETHSAAREDVSLLGSDGFEGQTIANFWRTELRTPTAGLITKDMHRVGKQSMRFSWKTSQVNGTNDMLHSELAMEALPVGETERWYGYSSYMPSSSMADDNQTVIVSQWHGHPDPGFEDSVPPIAISVEPGNKLQLVYRASNKPIVKPLQHPTSQLYADLGPAIFDQWVDFVVHVKWDPTGTTGQLQVWVNGIMKVNEQNIQIGYLQQRKPFWKAGLYCWTGKSKYDEKVIYYDEARVGGPSANYDAVKPGRGDNSAKNKQ</sequence>
<dbReference type="InterPro" id="IPR025975">
    <property type="entry name" value="Polysacc_lyase"/>
</dbReference>